<gene>
    <name evidence="2" type="ORF">KI688_010064</name>
</gene>
<keyword evidence="3" id="KW-1185">Reference proteome</keyword>
<reference evidence="2" key="1">
    <citation type="submission" date="2021-06" db="EMBL/GenBank/DDBJ databases">
        <title>Genome Sequence of Mortierella hyaline Strain SCG-10, a Cold-Adapted, Nitrate-Reducing Fungus Isolated from Soil in Minnesota, USA.</title>
        <authorList>
            <person name="Aldossari N."/>
        </authorList>
    </citation>
    <scope>NUCLEOTIDE SEQUENCE</scope>
    <source>
        <strain evidence="2">SCG-10</strain>
    </source>
</reference>
<accession>A0A9P7XYU2</accession>
<dbReference type="EMBL" id="JAHRHY010000005">
    <property type="protein sequence ID" value="KAG9069168.1"/>
    <property type="molecule type" value="Genomic_DNA"/>
</dbReference>
<proteinExistence type="predicted"/>
<evidence type="ECO:0000313" key="3">
    <source>
        <dbReference type="Proteomes" id="UP000707451"/>
    </source>
</evidence>
<comment type="caution">
    <text evidence="2">The sequence shown here is derived from an EMBL/GenBank/DDBJ whole genome shotgun (WGS) entry which is preliminary data.</text>
</comment>
<dbReference type="Proteomes" id="UP000707451">
    <property type="component" value="Unassembled WGS sequence"/>
</dbReference>
<name>A0A9P7XYU2_9FUNG</name>
<feature type="region of interest" description="Disordered" evidence="1">
    <location>
        <begin position="113"/>
        <end position="142"/>
    </location>
</feature>
<sequence length="251" mass="27329">MATVHNHIDSSSVTGGPWLTTYSRALSSIYGTDEDHCWDYLLSSSIDSRANTPSNTNTTSTPTNYINSLYYNNNNNNAQDMASTLAPLSPATLSHALCKIGFDCIDYFTATQLDDDDDDTKPPTPTPSPTASANPPVYTNPMLDELTDSDWRTGLAAAVCGKRTAALERRRALSRTMSQDEFSSLSSGNGMDVSPLAPLTAANIATVTATTVESNNGTTNDEANPTDRPRKRDPWFEALDRLARWDEVAYR</sequence>
<feature type="compositionally biased region" description="Polar residues" evidence="1">
    <location>
        <begin position="213"/>
        <end position="223"/>
    </location>
</feature>
<organism evidence="2 3">
    <name type="scientific">Linnemannia hyalina</name>
    <dbReference type="NCBI Taxonomy" id="64524"/>
    <lineage>
        <taxon>Eukaryota</taxon>
        <taxon>Fungi</taxon>
        <taxon>Fungi incertae sedis</taxon>
        <taxon>Mucoromycota</taxon>
        <taxon>Mortierellomycotina</taxon>
        <taxon>Mortierellomycetes</taxon>
        <taxon>Mortierellales</taxon>
        <taxon>Mortierellaceae</taxon>
        <taxon>Linnemannia</taxon>
    </lineage>
</organism>
<evidence type="ECO:0000313" key="2">
    <source>
        <dbReference type="EMBL" id="KAG9069168.1"/>
    </source>
</evidence>
<feature type="region of interest" description="Disordered" evidence="1">
    <location>
        <begin position="212"/>
        <end position="232"/>
    </location>
</feature>
<evidence type="ECO:0000256" key="1">
    <source>
        <dbReference type="SAM" id="MobiDB-lite"/>
    </source>
</evidence>
<dbReference type="AlphaFoldDB" id="A0A9P7XYU2"/>
<protein>
    <submittedName>
        <fullName evidence="2">Uncharacterized protein</fullName>
    </submittedName>
</protein>
<dbReference type="OrthoDB" id="2434907at2759"/>